<dbReference type="GO" id="GO:0005524">
    <property type="term" value="F:ATP binding"/>
    <property type="evidence" value="ECO:0007669"/>
    <property type="project" value="UniProtKB-KW"/>
</dbReference>
<dbReference type="GO" id="GO:0016887">
    <property type="term" value="F:ATP hydrolysis activity"/>
    <property type="evidence" value="ECO:0007669"/>
    <property type="project" value="InterPro"/>
</dbReference>
<evidence type="ECO:0000256" key="1">
    <source>
        <dbReference type="ARBA" id="ARBA00022448"/>
    </source>
</evidence>
<gene>
    <name evidence="5" type="ORF">H7849_14940</name>
</gene>
<dbReference type="SUPFAM" id="SSF52540">
    <property type="entry name" value="P-loop containing nucleoside triphosphate hydrolases"/>
    <property type="match status" value="1"/>
</dbReference>
<dbReference type="PANTHER" id="PTHR43023:SF3">
    <property type="entry name" value="PROTEIN TRIGALACTOSYLDIACYLGLYCEROL 3, CHLOROPLASTIC"/>
    <property type="match status" value="1"/>
</dbReference>
<dbReference type="EMBL" id="CP060394">
    <property type="protein sequence ID" value="QNI30446.1"/>
    <property type="molecule type" value="Genomic_DNA"/>
</dbReference>
<evidence type="ECO:0000259" key="4">
    <source>
        <dbReference type="PROSITE" id="PS50893"/>
    </source>
</evidence>
<keyword evidence="6" id="KW-1185">Reference proteome</keyword>
<keyword evidence="3 5" id="KW-0067">ATP-binding</keyword>
<dbReference type="PROSITE" id="PS00211">
    <property type="entry name" value="ABC_TRANSPORTER_1"/>
    <property type="match status" value="1"/>
</dbReference>
<dbReference type="AlphaFoldDB" id="A0A7G8BD26"/>
<sequence>MTTPIISVRGLTVSYGDHRVLNGVDLDIQRGEVLALLGGSGSGKSTMLRHIIGLEHPQSGTILVRGMDINRCSPAELKAIRRGMGVAFQGSALFSSMSVAENVELPLRELTTLADPVIEIMTYIKLASVGLGEACKLLPQELSGGMKKRAAVARATALDPEIVVFDEPSAGLDPIVAAELDELILFLNRAFHMTILIVTHEMASALRIADRLAMLYKGSLIAVESKESFTASTDPRIRQFLDRVPDRIADSESVQRRFRELAGIEDEQQ</sequence>
<dbReference type="KEGG" id="adin:H7849_14940"/>
<protein>
    <submittedName>
        <fullName evidence="5">ABC transporter ATP-binding protein</fullName>
    </submittedName>
</protein>
<evidence type="ECO:0000313" key="6">
    <source>
        <dbReference type="Proteomes" id="UP000515312"/>
    </source>
</evidence>
<evidence type="ECO:0000313" key="5">
    <source>
        <dbReference type="EMBL" id="QNI30446.1"/>
    </source>
</evidence>
<dbReference type="InterPro" id="IPR003593">
    <property type="entry name" value="AAA+_ATPase"/>
</dbReference>
<name>A0A7G8BD26_9BACT</name>
<organism evidence="5 6">
    <name type="scientific">Alloacidobacterium dinghuense</name>
    <dbReference type="NCBI Taxonomy" id="2763107"/>
    <lineage>
        <taxon>Bacteria</taxon>
        <taxon>Pseudomonadati</taxon>
        <taxon>Acidobacteriota</taxon>
        <taxon>Terriglobia</taxon>
        <taxon>Terriglobales</taxon>
        <taxon>Acidobacteriaceae</taxon>
        <taxon>Alloacidobacterium</taxon>
    </lineage>
</organism>
<proteinExistence type="predicted"/>
<dbReference type="PANTHER" id="PTHR43023">
    <property type="entry name" value="PROTEIN TRIGALACTOSYLDIACYLGLYCEROL 3, CHLOROPLASTIC"/>
    <property type="match status" value="1"/>
</dbReference>
<evidence type="ECO:0000256" key="3">
    <source>
        <dbReference type="ARBA" id="ARBA00022840"/>
    </source>
</evidence>
<dbReference type="RefSeq" id="WP_186740343.1">
    <property type="nucleotide sequence ID" value="NZ_CP060394.1"/>
</dbReference>
<dbReference type="SMART" id="SM00382">
    <property type="entry name" value="AAA"/>
    <property type="match status" value="1"/>
</dbReference>
<feature type="domain" description="ABC transporter" evidence="4">
    <location>
        <begin position="6"/>
        <end position="242"/>
    </location>
</feature>
<keyword evidence="2" id="KW-0547">Nucleotide-binding</keyword>
<dbReference type="InterPro" id="IPR017871">
    <property type="entry name" value="ABC_transporter-like_CS"/>
</dbReference>
<dbReference type="Gene3D" id="3.40.50.300">
    <property type="entry name" value="P-loop containing nucleotide triphosphate hydrolases"/>
    <property type="match status" value="1"/>
</dbReference>
<dbReference type="PROSITE" id="PS50893">
    <property type="entry name" value="ABC_TRANSPORTER_2"/>
    <property type="match status" value="1"/>
</dbReference>
<reference evidence="5 6" key="1">
    <citation type="submission" date="2020-08" db="EMBL/GenBank/DDBJ databases">
        <title>Edaphobacter telluris sp. nov. and Acidobacterium dinghuensis sp. nov., two acidobacteria isolated from forest soil.</title>
        <authorList>
            <person name="Fu J."/>
            <person name="Qiu L."/>
        </authorList>
    </citation>
    <scope>NUCLEOTIDE SEQUENCE [LARGE SCALE GENOMIC DNA]</scope>
    <source>
        <strain evidence="5">4Y35</strain>
    </source>
</reference>
<dbReference type="InterPro" id="IPR003439">
    <property type="entry name" value="ABC_transporter-like_ATP-bd"/>
</dbReference>
<dbReference type="Pfam" id="PF00005">
    <property type="entry name" value="ABC_tran"/>
    <property type="match status" value="1"/>
</dbReference>
<dbReference type="Proteomes" id="UP000515312">
    <property type="component" value="Chromosome"/>
</dbReference>
<keyword evidence="1" id="KW-0813">Transport</keyword>
<accession>A0A7G8BD26</accession>
<dbReference type="InterPro" id="IPR027417">
    <property type="entry name" value="P-loop_NTPase"/>
</dbReference>
<dbReference type="CDD" id="cd03261">
    <property type="entry name" value="ABC_Org_Solvent_Resistant"/>
    <property type="match status" value="1"/>
</dbReference>
<evidence type="ECO:0000256" key="2">
    <source>
        <dbReference type="ARBA" id="ARBA00022741"/>
    </source>
</evidence>